<dbReference type="GO" id="GO:0005886">
    <property type="term" value="C:plasma membrane"/>
    <property type="evidence" value="ECO:0007669"/>
    <property type="project" value="UniProtKB-SubCell"/>
</dbReference>
<keyword evidence="4 11" id="KW-0812">Transmembrane</keyword>
<evidence type="ECO:0000256" key="4">
    <source>
        <dbReference type="ARBA" id="ARBA00022692"/>
    </source>
</evidence>
<evidence type="ECO:0000256" key="7">
    <source>
        <dbReference type="ARBA" id="ARBA00022958"/>
    </source>
</evidence>
<evidence type="ECO:0000313" key="13">
    <source>
        <dbReference type="Proteomes" id="UP000014568"/>
    </source>
</evidence>
<dbReference type="Proteomes" id="UP000014568">
    <property type="component" value="Unassembled WGS sequence"/>
</dbReference>
<sequence>MSNFTDLNREPHVLQLLRPALGLSAVALVLCGFAYSAVATGLGQVLFPFQANGSLLHQQQQPVGSSLVAQAFISDQYFYARPSQSNYSVIAMSGSNLARSNPELQQLIDERRTQIATREHITADKIPSDLLTASGSGIDPEISPEAARLQVARIAKARHMSVAQVEQVLNAHIMQPTLGLLGQPRVNVLKLNLALDDLKLS</sequence>
<evidence type="ECO:0000256" key="10">
    <source>
        <dbReference type="ARBA" id="ARBA00023136"/>
    </source>
</evidence>
<feature type="transmembrane region" description="Helical" evidence="11">
    <location>
        <begin position="20"/>
        <end position="47"/>
    </location>
</feature>
<accession>S3N167</accession>
<gene>
    <name evidence="11" type="primary">kdpC</name>
    <name evidence="12" type="ORF">F945_01739</name>
</gene>
<name>S3N167_9GAMM</name>
<dbReference type="GO" id="GO:0008556">
    <property type="term" value="F:P-type potassium transmembrane transporter activity"/>
    <property type="evidence" value="ECO:0007669"/>
    <property type="project" value="InterPro"/>
</dbReference>
<dbReference type="HOGENOM" id="CLU_077094_2_0_6"/>
<dbReference type="eggNOG" id="COG2156">
    <property type="taxonomic scope" value="Bacteria"/>
</dbReference>
<dbReference type="AlphaFoldDB" id="S3N167"/>
<dbReference type="HAMAP" id="MF_00276">
    <property type="entry name" value="KdpC"/>
    <property type="match status" value="1"/>
</dbReference>
<keyword evidence="3 11" id="KW-0633">Potassium transport</keyword>
<evidence type="ECO:0000256" key="11">
    <source>
        <dbReference type="HAMAP-Rule" id="MF_00276"/>
    </source>
</evidence>
<evidence type="ECO:0000256" key="1">
    <source>
        <dbReference type="ARBA" id="ARBA00022448"/>
    </source>
</evidence>
<dbReference type="NCBIfam" id="TIGR00681">
    <property type="entry name" value="kdpC"/>
    <property type="match status" value="1"/>
</dbReference>
<comment type="similarity">
    <text evidence="11">Belongs to the KdpC family.</text>
</comment>
<protein>
    <recommendedName>
        <fullName evidence="11">Potassium-transporting ATPase KdpC subunit</fullName>
    </recommendedName>
    <alternativeName>
        <fullName evidence="11">ATP phosphohydrolase [potassium-transporting] C chain</fullName>
    </alternativeName>
    <alternativeName>
        <fullName evidence="11">Potassium-binding and translocating subunit C</fullName>
    </alternativeName>
    <alternativeName>
        <fullName evidence="11">Potassium-translocating ATPase C chain</fullName>
    </alternativeName>
</protein>
<dbReference type="STRING" id="632955.GCA_000829675_03579"/>
<dbReference type="PATRIC" id="fig|421052.3.peg.1697"/>
<comment type="subcellular location">
    <subcellularLocation>
        <location evidence="11">Cell membrane</location>
        <topology evidence="11">Single-pass membrane protein</topology>
    </subcellularLocation>
</comment>
<keyword evidence="7 11" id="KW-0630">Potassium</keyword>
<evidence type="ECO:0000256" key="8">
    <source>
        <dbReference type="ARBA" id="ARBA00022989"/>
    </source>
</evidence>
<dbReference type="PANTHER" id="PTHR30042">
    <property type="entry name" value="POTASSIUM-TRANSPORTING ATPASE C CHAIN"/>
    <property type="match status" value="1"/>
</dbReference>
<comment type="subunit">
    <text evidence="11">The system is composed of three essential subunits: KdpA, KdpB and KdpC.</text>
</comment>
<dbReference type="InterPro" id="IPR003820">
    <property type="entry name" value="KdpC"/>
</dbReference>
<keyword evidence="10 11" id="KW-0472">Membrane</keyword>
<evidence type="ECO:0000256" key="6">
    <source>
        <dbReference type="ARBA" id="ARBA00022840"/>
    </source>
</evidence>
<keyword evidence="9 11" id="KW-0406">Ion transport</keyword>
<evidence type="ECO:0000256" key="5">
    <source>
        <dbReference type="ARBA" id="ARBA00022741"/>
    </source>
</evidence>
<keyword evidence="5 11" id="KW-0547">Nucleotide-binding</keyword>
<dbReference type="GO" id="GO:0005524">
    <property type="term" value="F:ATP binding"/>
    <property type="evidence" value="ECO:0007669"/>
    <property type="project" value="UniProtKB-UniRule"/>
</dbReference>
<reference evidence="12 13" key="1">
    <citation type="submission" date="2013-06" db="EMBL/GenBank/DDBJ databases">
        <title>The Genome Sequence of Acinetobacter rudis CIP 110305.</title>
        <authorList>
            <consortium name="The Broad Institute Genome Sequencing Platform"/>
            <consortium name="The Broad Institute Genome Sequencing Center for Infectious Disease"/>
            <person name="Cerqueira G."/>
            <person name="Feldgarden M."/>
            <person name="Courvalin P."/>
            <person name="Perichon B."/>
            <person name="Grillot-Courvalin C."/>
            <person name="Clermont D."/>
            <person name="Rocha E."/>
            <person name="Yoon E.-J."/>
            <person name="Nemec A."/>
            <person name="Young S.K."/>
            <person name="Zeng Q."/>
            <person name="Gargeya S."/>
            <person name="Fitzgerald M."/>
            <person name="Abouelleil A."/>
            <person name="Alvarado L."/>
            <person name="Berlin A.M."/>
            <person name="Chapman S.B."/>
            <person name="Dewar J."/>
            <person name="Goldberg J."/>
            <person name="Griggs A."/>
            <person name="Gujja S."/>
            <person name="Hansen M."/>
            <person name="Howarth C."/>
            <person name="Imamovic A."/>
            <person name="Larimer J."/>
            <person name="McCowan C."/>
            <person name="Murphy C."/>
            <person name="Pearson M."/>
            <person name="Priest M."/>
            <person name="Roberts A."/>
            <person name="Saif S."/>
            <person name="Shea T."/>
            <person name="Sykes S."/>
            <person name="Wortman J."/>
            <person name="Nusbaum C."/>
            <person name="Birren B."/>
        </authorList>
    </citation>
    <scope>NUCLEOTIDE SEQUENCE [LARGE SCALE GENOMIC DNA]</scope>
    <source>
        <strain evidence="12 13">CIP 110305</strain>
    </source>
</reference>
<evidence type="ECO:0000256" key="3">
    <source>
        <dbReference type="ARBA" id="ARBA00022538"/>
    </source>
</evidence>
<dbReference type="Pfam" id="PF02669">
    <property type="entry name" value="KdpC"/>
    <property type="match status" value="1"/>
</dbReference>
<proteinExistence type="inferred from homology"/>
<evidence type="ECO:0000256" key="9">
    <source>
        <dbReference type="ARBA" id="ARBA00023065"/>
    </source>
</evidence>
<dbReference type="OrthoDB" id="9788285at2"/>
<dbReference type="PIRSF" id="PIRSF001296">
    <property type="entry name" value="K_ATPase_KdpC"/>
    <property type="match status" value="1"/>
</dbReference>
<comment type="function">
    <text evidence="11">Part of the high-affinity ATP-driven potassium transport (or Kdp) system, which catalyzes the hydrolysis of ATP coupled with the electrogenic transport of potassium into the cytoplasm. This subunit acts as a catalytic chaperone that increases the ATP-binding affinity of the ATP-hydrolyzing subunit KdpB by the formation of a transient KdpB/KdpC/ATP ternary complex.</text>
</comment>
<keyword evidence="8 11" id="KW-1133">Transmembrane helix</keyword>
<keyword evidence="1 11" id="KW-0813">Transport</keyword>
<evidence type="ECO:0000313" key="12">
    <source>
        <dbReference type="EMBL" id="EPF73860.1"/>
    </source>
</evidence>
<keyword evidence="13" id="KW-1185">Reference proteome</keyword>
<dbReference type="PANTHER" id="PTHR30042:SF2">
    <property type="entry name" value="POTASSIUM-TRANSPORTING ATPASE KDPC SUBUNIT"/>
    <property type="match status" value="1"/>
</dbReference>
<keyword evidence="2 11" id="KW-1003">Cell membrane</keyword>
<comment type="caution">
    <text evidence="12">The sequence shown here is derived from an EMBL/GenBank/DDBJ whole genome shotgun (WGS) entry which is preliminary data.</text>
</comment>
<evidence type="ECO:0000256" key="2">
    <source>
        <dbReference type="ARBA" id="ARBA00022475"/>
    </source>
</evidence>
<keyword evidence="6 11" id="KW-0067">ATP-binding</keyword>
<dbReference type="RefSeq" id="WP_016656146.1">
    <property type="nucleotide sequence ID" value="NZ_KE340353.1"/>
</dbReference>
<organism evidence="12 13">
    <name type="scientific">Acinetobacter rudis CIP 110305</name>
    <dbReference type="NCBI Taxonomy" id="421052"/>
    <lineage>
        <taxon>Bacteria</taxon>
        <taxon>Pseudomonadati</taxon>
        <taxon>Pseudomonadota</taxon>
        <taxon>Gammaproteobacteria</taxon>
        <taxon>Moraxellales</taxon>
        <taxon>Moraxellaceae</taxon>
        <taxon>Acinetobacter</taxon>
    </lineage>
</organism>
<dbReference type="EMBL" id="ATGI01000022">
    <property type="protein sequence ID" value="EPF73860.1"/>
    <property type="molecule type" value="Genomic_DNA"/>
</dbReference>
<dbReference type="NCBIfam" id="NF001454">
    <property type="entry name" value="PRK00315.1"/>
    <property type="match status" value="1"/>
</dbReference>